<feature type="compositionally biased region" description="Polar residues" evidence="1">
    <location>
        <begin position="64"/>
        <end position="83"/>
    </location>
</feature>
<dbReference type="Proteomes" id="UP000030854">
    <property type="component" value="Unassembled WGS sequence"/>
</dbReference>
<reference evidence="3 4" key="1">
    <citation type="journal article" date="2014" name="BMC Genomics">
        <title>Adaptive genomic structural variation in the grape powdery mildew pathogen, Erysiphe necator.</title>
        <authorList>
            <person name="Jones L."/>
            <person name="Riaz S."/>
            <person name="Morales-Cruz A."/>
            <person name="Amrine K.C."/>
            <person name="McGuire B."/>
            <person name="Gubler W.D."/>
            <person name="Walker M.A."/>
            <person name="Cantu D."/>
        </authorList>
    </citation>
    <scope>NUCLEOTIDE SEQUENCE [LARGE SCALE GENOMIC DNA]</scope>
    <source>
        <strain evidence="4">c</strain>
    </source>
</reference>
<feature type="transmembrane region" description="Helical" evidence="2">
    <location>
        <begin position="345"/>
        <end position="366"/>
    </location>
</feature>
<dbReference type="HOGENOM" id="CLU_428410_0_0_1"/>
<keyword evidence="2" id="KW-0812">Transmembrane</keyword>
<feature type="region of interest" description="Disordered" evidence="1">
    <location>
        <begin position="22"/>
        <end position="142"/>
    </location>
</feature>
<feature type="compositionally biased region" description="Polar residues" evidence="1">
    <location>
        <begin position="280"/>
        <end position="289"/>
    </location>
</feature>
<dbReference type="EMBL" id="JNVN01001878">
    <property type="protein sequence ID" value="KHJ32693.1"/>
    <property type="molecule type" value="Genomic_DNA"/>
</dbReference>
<gene>
    <name evidence="3" type="ORF">EV44_g6459</name>
</gene>
<keyword evidence="4" id="KW-1185">Reference proteome</keyword>
<feature type="region of interest" description="Disordered" evidence="1">
    <location>
        <begin position="615"/>
        <end position="639"/>
    </location>
</feature>
<proteinExistence type="predicted"/>
<accession>A0A0B1P336</accession>
<feature type="compositionally biased region" description="Acidic residues" evidence="1">
    <location>
        <begin position="26"/>
        <end position="58"/>
    </location>
</feature>
<keyword evidence="2" id="KW-0472">Membrane</keyword>
<feature type="region of interest" description="Disordered" evidence="1">
    <location>
        <begin position="176"/>
        <end position="200"/>
    </location>
</feature>
<feature type="compositionally biased region" description="Pro residues" evidence="1">
    <location>
        <begin position="178"/>
        <end position="198"/>
    </location>
</feature>
<feature type="compositionally biased region" description="Polar residues" evidence="1">
    <location>
        <begin position="109"/>
        <end position="126"/>
    </location>
</feature>
<organism evidence="3 4">
    <name type="scientific">Uncinula necator</name>
    <name type="common">Grape powdery mildew</name>
    <dbReference type="NCBI Taxonomy" id="52586"/>
    <lineage>
        <taxon>Eukaryota</taxon>
        <taxon>Fungi</taxon>
        <taxon>Dikarya</taxon>
        <taxon>Ascomycota</taxon>
        <taxon>Pezizomycotina</taxon>
        <taxon>Leotiomycetes</taxon>
        <taxon>Erysiphales</taxon>
        <taxon>Erysiphaceae</taxon>
        <taxon>Erysiphe</taxon>
    </lineage>
</organism>
<feature type="region of interest" description="Disordered" evidence="1">
    <location>
        <begin position="449"/>
        <end position="470"/>
    </location>
</feature>
<sequence length="639" mass="70002">MAPTDLLLIDVLRSRFRFGKIIWSRDEDDDDDDDEDEDEEEDDDDDEDEEFDDDDNDDDRGRVRQSNPVPHRLQTTPQLQPSSPKAERPSKLITTPSSVPKIIQPQPIRGSSNQSLESSNTISGSAFRSPMASASVPTPGVNSAVAPALALSSATALTPASLLPSALVPLYASATSTPLPPPASSQPPKIPSPAPPPSILEDLELPTVSTSIENESGIKPTNSFPINKDEVVSNVSQLMLAPTPVSTLASSIESMREPDTFAFPSSLINPPIQVNNFPETTTCKESTPTGAPRKEINPTSSSISMTTQSVVNQPTGLSSSSQLSNAQSTNVSHQVGGLSPLAEHILVALGAIGGFIIIASLFCFIAQMRGKKIVLFQSHKNNNSRDGERGFFELDRGRNSNIVEELPRYSYSRGSLKSEMYDNKNDMAFQYPSQRNIPYEKIDNPTRLQRSSTGRTELIPPNNPIYDLPRNVEPYISQTEPYMEQQLYSNTSQPITYEMSETLNSFSSNYNNPGTLESYNSPNMYNFGQGQNQRISFASSISSGFGDGLMLQAPTVFAAEESRPPPRDLSRPPAVSKTRLSWFNGKRRDSIFSTSSIDTAPRFRSIASWVKHQSDRVEQKASTNMEVSPLRPAPGTYRS</sequence>
<name>A0A0B1P336_UNCNE</name>
<comment type="caution">
    <text evidence="3">The sequence shown here is derived from an EMBL/GenBank/DDBJ whole genome shotgun (WGS) entry which is preliminary data.</text>
</comment>
<evidence type="ECO:0000313" key="4">
    <source>
        <dbReference type="Proteomes" id="UP000030854"/>
    </source>
</evidence>
<keyword evidence="2" id="KW-1133">Transmembrane helix</keyword>
<feature type="region of interest" description="Disordered" evidence="1">
    <location>
        <begin position="280"/>
        <end position="325"/>
    </location>
</feature>
<feature type="compositionally biased region" description="Polar residues" evidence="1">
    <location>
        <begin position="297"/>
        <end position="316"/>
    </location>
</feature>
<evidence type="ECO:0000256" key="1">
    <source>
        <dbReference type="SAM" id="MobiDB-lite"/>
    </source>
</evidence>
<dbReference type="AlphaFoldDB" id="A0A0B1P336"/>
<evidence type="ECO:0000313" key="3">
    <source>
        <dbReference type="EMBL" id="KHJ32693.1"/>
    </source>
</evidence>
<dbReference type="STRING" id="52586.A0A0B1P336"/>
<evidence type="ECO:0000256" key="2">
    <source>
        <dbReference type="SAM" id="Phobius"/>
    </source>
</evidence>
<protein>
    <submittedName>
        <fullName evidence="3">Uncharacterized protein</fullName>
    </submittedName>
</protein>